<gene>
    <name evidence="1" type="ORF">EDD72_101218</name>
</gene>
<sequence>MHSSIIKIRGGEMGDKKDNMEDLLMTYSNHNTDKRQYKHPISVVQEVGALDGVNSNAI</sequence>
<comment type="caution">
    <text evidence="1">The sequence shown here is derived from an EMBL/GenBank/DDBJ whole genome shotgun (WGS) entry which is preliminary data.</text>
</comment>
<reference evidence="1 2" key="1">
    <citation type="submission" date="2019-03" db="EMBL/GenBank/DDBJ databases">
        <title>Genomic Encyclopedia of Type Strains, Phase IV (KMG-IV): sequencing the most valuable type-strain genomes for metagenomic binning, comparative biology and taxonomic classification.</title>
        <authorList>
            <person name="Goeker M."/>
        </authorList>
    </citation>
    <scope>NUCLEOTIDE SEQUENCE [LARGE SCALE GENOMIC DNA]</scope>
    <source>
        <strain evidence="1 2">DSM 23802</strain>
    </source>
</reference>
<dbReference type="EMBL" id="SMAB01000001">
    <property type="protein sequence ID" value="TCS84549.1"/>
    <property type="molecule type" value="Genomic_DNA"/>
</dbReference>
<dbReference type="Proteomes" id="UP000295788">
    <property type="component" value="Unassembled WGS sequence"/>
</dbReference>
<accession>A0A4V2UT81</accession>
<dbReference type="AlphaFoldDB" id="A0A4V2UT81"/>
<evidence type="ECO:0000313" key="2">
    <source>
        <dbReference type="Proteomes" id="UP000295788"/>
    </source>
</evidence>
<protein>
    <submittedName>
        <fullName evidence="1">Uncharacterized protein</fullName>
    </submittedName>
</protein>
<evidence type="ECO:0000313" key="1">
    <source>
        <dbReference type="EMBL" id="TCS84549.1"/>
    </source>
</evidence>
<proteinExistence type="predicted"/>
<organism evidence="1 2">
    <name type="scientific">Tepidibacillus fermentans</name>
    <dbReference type="NCBI Taxonomy" id="1281767"/>
    <lineage>
        <taxon>Bacteria</taxon>
        <taxon>Bacillati</taxon>
        <taxon>Bacillota</taxon>
        <taxon>Bacilli</taxon>
        <taxon>Bacillales</taxon>
        <taxon>Bacillaceae</taxon>
        <taxon>Tepidibacillus</taxon>
    </lineage>
</organism>
<keyword evidence="2" id="KW-1185">Reference proteome</keyword>
<name>A0A4V2UT81_9BACI</name>